<feature type="domain" description="TSEN34 N-terminal" evidence="8">
    <location>
        <begin position="27"/>
        <end position="87"/>
    </location>
</feature>
<comment type="function">
    <text evidence="4">Constitutes one of the two catalytic subunit of the tRNA-splicing endonuclease complex, a complex responsible for identification and cleavage of the splice sites in pre-tRNA. It cleaves pre-tRNA at the 5'- and 3'-splice sites to release the intron. The products are an intron and two tRNA half-molecules bearing 2',3'-cyclic phosphate and 5'-OH termini. There are no conserved sequences at the splice sites, but the intron is invariably located at the same site in the gene, placing the splice sites an invariant distance from the constant structural features of the tRNA body.</text>
</comment>
<sequence>MEEKDDEDSEAKARVEIHLEDEDAQTTGQALLWTAREYKIVRQKYRIIGSLLGSLPGYRQQDSTRGLPVLLSKEEVYVLKENAWARMRFKTKKRKRNSSDFNEEAEERELLLQPQITTTRNQLRAMKASKKSQWGGAAKKKQKVVPKKKNDKEEETKKKSSNNRDRIVDWEQVLGRSSSVVLPLTTSEMDDDARKLDDAPPEEEEEAYKGRVWRKMSKIDRYKCAVFKDLHEKGFTMTSAAKFGGDYLAYPGDPMLFHAYFTVRVLERGEKMTPLSCSSVTRMAHAARKNVVFAFCGEEEDEKGGDNKNNNNDGVLRIQYFTCVPDIELSSNRGF</sequence>
<dbReference type="OrthoDB" id="498344at2759"/>
<feature type="compositionally biased region" description="Basic and acidic residues" evidence="6">
    <location>
        <begin position="148"/>
        <end position="167"/>
    </location>
</feature>
<dbReference type="eggNOG" id="KOG4133">
    <property type="taxonomic scope" value="Eukaryota"/>
</dbReference>
<dbReference type="Gene3D" id="3.40.1350.10">
    <property type="match status" value="1"/>
</dbReference>
<organism evidence="9 10">
    <name type="scientific">Bathycoccus prasinos</name>
    <dbReference type="NCBI Taxonomy" id="41875"/>
    <lineage>
        <taxon>Eukaryota</taxon>
        <taxon>Viridiplantae</taxon>
        <taxon>Chlorophyta</taxon>
        <taxon>Mamiellophyceae</taxon>
        <taxon>Mamiellales</taxon>
        <taxon>Bathycoccaceae</taxon>
        <taxon>Bathycoccus</taxon>
    </lineage>
</organism>
<dbReference type="InterPro" id="IPR036167">
    <property type="entry name" value="tRNA_intron_Endo_cat-like_sf"/>
</dbReference>
<evidence type="ECO:0000313" key="9">
    <source>
        <dbReference type="EMBL" id="CCO14887.1"/>
    </source>
</evidence>
<dbReference type="InterPro" id="IPR011856">
    <property type="entry name" value="tRNA_endonuc-like_dom_sf"/>
</dbReference>
<evidence type="ECO:0000256" key="2">
    <source>
        <dbReference type="ARBA" id="ARBA00022694"/>
    </source>
</evidence>
<feature type="region of interest" description="Disordered" evidence="6">
    <location>
        <begin position="1"/>
        <end position="20"/>
    </location>
</feature>
<gene>
    <name evidence="9" type="ORF">Bathy02g04670</name>
</gene>
<evidence type="ECO:0000259" key="8">
    <source>
        <dbReference type="Pfam" id="PF26577"/>
    </source>
</evidence>
<feature type="active site" evidence="5">
    <location>
        <position position="258"/>
    </location>
</feature>
<feature type="active site" evidence="5">
    <location>
        <position position="250"/>
    </location>
</feature>
<evidence type="ECO:0000256" key="4">
    <source>
        <dbReference type="PIRNR" id="PIRNR017250"/>
    </source>
</evidence>
<dbReference type="GeneID" id="19017580"/>
<keyword evidence="10" id="KW-1185">Reference proteome</keyword>
<evidence type="ECO:0000256" key="6">
    <source>
        <dbReference type="SAM" id="MobiDB-lite"/>
    </source>
</evidence>
<dbReference type="Pfam" id="PF26577">
    <property type="entry name" value="TSEN34_N"/>
    <property type="match status" value="1"/>
</dbReference>
<dbReference type="NCBIfam" id="TIGR00324">
    <property type="entry name" value="endA"/>
    <property type="match status" value="1"/>
</dbReference>
<dbReference type="GO" id="GO:0000379">
    <property type="term" value="P:tRNA-type intron splice site recognition and cleavage"/>
    <property type="evidence" value="ECO:0007669"/>
    <property type="project" value="UniProtKB-UniRule"/>
</dbReference>
<dbReference type="RefSeq" id="XP_007514647.1">
    <property type="nucleotide sequence ID" value="XM_007514585.1"/>
</dbReference>
<keyword evidence="3 4" id="KW-0456">Lyase</keyword>
<name>K8EAL7_9CHLO</name>
<dbReference type="SUPFAM" id="SSF53032">
    <property type="entry name" value="tRNA-intron endonuclease catalytic domain-like"/>
    <property type="match status" value="1"/>
</dbReference>
<dbReference type="PANTHER" id="PTHR13070">
    <property type="entry name" value="TRNA-SPLICING ENDONUCLEASE SUBUNIT SEN34-RELATED"/>
    <property type="match status" value="1"/>
</dbReference>
<dbReference type="STRING" id="41875.K8EAL7"/>
<feature type="active site" evidence="5">
    <location>
        <position position="289"/>
    </location>
</feature>
<dbReference type="GO" id="GO:0000214">
    <property type="term" value="C:tRNA-intron endonuclease complex"/>
    <property type="evidence" value="ECO:0007669"/>
    <property type="project" value="UniProtKB-UniRule"/>
</dbReference>
<feature type="compositionally biased region" description="Basic residues" evidence="6">
    <location>
        <begin position="138"/>
        <end position="147"/>
    </location>
</feature>
<dbReference type="Proteomes" id="UP000198341">
    <property type="component" value="Chromosome 2"/>
</dbReference>
<evidence type="ECO:0000259" key="7">
    <source>
        <dbReference type="Pfam" id="PF01974"/>
    </source>
</evidence>
<proteinExistence type="inferred from homology"/>
<dbReference type="Pfam" id="PF01974">
    <property type="entry name" value="tRNA_int_endo"/>
    <property type="match status" value="1"/>
</dbReference>
<dbReference type="InterPro" id="IPR006676">
    <property type="entry name" value="tRNA_splic"/>
</dbReference>
<evidence type="ECO:0000256" key="1">
    <source>
        <dbReference type="ARBA" id="ARBA00008078"/>
    </source>
</evidence>
<feature type="region of interest" description="Disordered" evidence="6">
    <location>
        <begin position="124"/>
        <end position="167"/>
    </location>
</feature>
<dbReference type="PIRSF" id="PIRSF017250">
    <property type="entry name" value="tRNA_splic_SEN34"/>
    <property type="match status" value="1"/>
</dbReference>
<evidence type="ECO:0000256" key="5">
    <source>
        <dbReference type="PIRSR" id="PIRSR017250-50"/>
    </source>
</evidence>
<dbReference type="InterPro" id="IPR059049">
    <property type="entry name" value="TSEN34_N"/>
</dbReference>
<dbReference type="GO" id="GO:0000213">
    <property type="term" value="F:tRNA-intron lyase activity"/>
    <property type="evidence" value="ECO:0007669"/>
    <property type="project" value="UniProtKB-UniRule"/>
</dbReference>
<dbReference type="InterPro" id="IPR006677">
    <property type="entry name" value="tRNA_intron_Endonuc_cat-like"/>
</dbReference>
<dbReference type="AlphaFoldDB" id="K8EAL7"/>
<evidence type="ECO:0000313" key="10">
    <source>
        <dbReference type="Proteomes" id="UP000198341"/>
    </source>
</evidence>
<feature type="region of interest" description="Disordered" evidence="6">
    <location>
        <begin position="185"/>
        <end position="205"/>
    </location>
</feature>
<keyword evidence="2 4" id="KW-0819">tRNA processing</keyword>
<dbReference type="InterPro" id="IPR016690">
    <property type="entry name" value="TSEN34"/>
</dbReference>
<dbReference type="EC" id="4.6.1.16" evidence="4"/>
<evidence type="ECO:0000256" key="3">
    <source>
        <dbReference type="ARBA" id="ARBA00023239"/>
    </source>
</evidence>
<comment type="similarity">
    <text evidence="1 4">Belongs to the tRNA-intron endonuclease family.</text>
</comment>
<reference evidence="9 10" key="1">
    <citation type="submission" date="2011-10" db="EMBL/GenBank/DDBJ databases">
        <authorList>
            <person name="Genoscope - CEA"/>
        </authorList>
    </citation>
    <scope>NUCLEOTIDE SEQUENCE [LARGE SCALE GENOMIC DNA]</scope>
    <source>
        <strain evidence="9 10">RCC 1105</strain>
    </source>
</reference>
<protein>
    <recommendedName>
        <fullName evidence="4">tRNA-splicing endonuclease subunit Sen34</fullName>
        <ecNumber evidence="4">4.6.1.16</ecNumber>
    </recommendedName>
</protein>
<dbReference type="CDD" id="cd22363">
    <property type="entry name" value="tRNA-intron_lyase_C"/>
    <property type="match status" value="1"/>
</dbReference>
<accession>K8EAL7</accession>
<dbReference type="PANTHER" id="PTHR13070:SF0">
    <property type="entry name" value="TRNA-SPLICING ENDONUCLEASE SUBUNIT SEN34"/>
    <property type="match status" value="1"/>
</dbReference>
<dbReference type="EMBL" id="FO082277">
    <property type="protein sequence ID" value="CCO14887.1"/>
    <property type="molecule type" value="Genomic_DNA"/>
</dbReference>
<dbReference type="GO" id="GO:0003676">
    <property type="term" value="F:nucleic acid binding"/>
    <property type="evidence" value="ECO:0007669"/>
    <property type="project" value="InterPro"/>
</dbReference>
<dbReference type="KEGG" id="bpg:Bathy02g04670"/>
<feature type="domain" description="tRNA intron endonuclease catalytic" evidence="7">
    <location>
        <begin position="223"/>
        <end position="300"/>
    </location>
</feature>